<feature type="compositionally biased region" description="Polar residues" evidence="20">
    <location>
        <begin position="866"/>
        <end position="877"/>
    </location>
</feature>
<dbReference type="Pfam" id="PF01403">
    <property type="entry name" value="Sema"/>
    <property type="match status" value="1"/>
</dbReference>
<keyword evidence="9" id="KW-0524">Neurogenesis</keyword>
<evidence type="ECO:0000256" key="2">
    <source>
        <dbReference type="ARBA" id="ARBA00009492"/>
    </source>
</evidence>
<feature type="chain" id="PRO_5034976170" description="Semaphorin-6A" evidence="22">
    <location>
        <begin position="19"/>
        <end position="976"/>
    </location>
</feature>
<dbReference type="PANTHER" id="PTHR11036:SF12">
    <property type="entry name" value="SEMAPHORIN-6A"/>
    <property type="match status" value="1"/>
</dbReference>
<dbReference type="GO" id="GO:0030215">
    <property type="term" value="F:semaphorin receptor binding"/>
    <property type="evidence" value="ECO:0007669"/>
    <property type="project" value="InterPro"/>
</dbReference>
<evidence type="ECO:0000256" key="17">
    <source>
        <dbReference type="ARBA" id="ARBA00079635"/>
    </source>
</evidence>
<keyword evidence="13" id="KW-0325">Glycoprotein</keyword>
<comment type="function">
    <text evidence="14">Cell surface receptor for PLXNA2 that plays an important role in cell-cell signaling. Required for normal granule cell migration in the developing cerebellum. Promotes reorganization of the actin cytoskeleton and plays an important role in axon guidance in the developing central nervous system. Can act as repulsive axon guidance cue. Has repulsive action towards migrating granular neurons. May play a role in channeling sympathetic axons into the sympathetic chains and controlling the temporal sequence of sympathetic target innervation.</text>
</comment>
<evidence type="ECO:0000259" key="23">
    <source>
        <dbReference type="PROSITE" id="PS51004"/>
    </source>
</evidence>
<evidence type="ECO:0000256" key="19">
    <source>
        <dbReference type="PROSITE-ProRule" id="PRU00352"/>
    </source>
</evidence>
<evidence type="ECO:0000256" key="1">
    <source>
        <dbReference type="ARBA" id="ARBA00004251"/>
    </source>
</evidence>
<reference evidence="24" key="1">
    <citation type="submission" date="2025-08" db="UniProtKB">
        <authorList>
            <consortium name="Ensembl"/>
        </authorList>
    </citation>
    <scope>IDENTIFICATION</scope>
</reference>
<sequence>MRPEALLLCLTLLHSTGAGFPEDSEPISISHGNYTKQYPVFVGHKPGRNTTQRHRLDIQMIMVMNRTLYVAARDHIYTVDIDTSHTEEIYCSKKLTWKSRQADVDTCRMKGKHKDECHNFIKVLLKKNDDTLFVCGTNAFNPSCRNYKVDTLETFGDEFSGMARCPYDAKHANIALFADGKLYSATVTDFLAIDAVIYRSLGDSPTLRTVKHDSKWLKEPYFVQAVDYGDYIYFFFREIAVEYNTMGKVVFPRVAQVCKNDMGGSQRVLEKQWTSFLKARLNCSVPGDSHFYFNILQAVTDVIRINGRDVVLATFSTPYNSIPGSAVCAYDMLDIANVFTGRFKEQKSPDSTWTPVPDERVPKPRPGCCAGSSSLERYTTSNEFPDDTLNFIKTHPLMDEAVPSIINRPWFLRTMVRYRLTKIAVDNAAGPYQNHTVVFLGSEKGIILKFLARIGSSGFLNGSLFLEEINVYNPEKCSYDGVEDKRIMGMQLDRASGSLYVAFSTCVIKVPLGRCERHGKCKKTCIASRDPYCGWVKESGSCAHLSPLSRLAFEQDIERGNTDGLGDCHNSFVALNGVIRESYLKSKDQLVPVTLLAIAVILAFVMGAAFSGIIVYCVCDHRRKDVAVVQRKEKELTHSRRGSMSSVTKISGLFGDTQSKDPKPEAILTPLMHNGKLATPSNTAKMLIKADQHHLDLTALPTPESTPTLQQKRKPNRGSREWERNQNLINACTKDMPPMGSPVIPTDLPLRASPSHIPSVVVLPITQQGYQHEYVDQPKMSEVVAQMALEDQAATLEYKTIKEHLSSKSPNHGVNLVENLDSLPPKVPQREASLGPPGASLSQTGLSKRLEMHHSSSYGLEYKRSYPTNSLTRSHQAATLKRNNTNSSNSSHLSRNQSFGRGDNPPPAPQRVDSIQVHSSQPPGQAVTVSRQPSLNAYNSLTRSGLKRTPSLKPDVPPKPSFAPLSTSMKPNDACT</sequence>
<keyword evidence="6 21" id="KW-0812">Transmembrane</keyword>
<feature type="signal peptide" evidence="22">
    <location>
        <begin position="1"/>
        <end position="18"/>
    </location>
</feature>
<dbReference type="GO" id="GO:0005886">
    <property type="term" value="C:plasma membrane"/>
    <property type="evidence" value="ECO:0007669"/>
    <property type="project" value="UniProtKB-SubCell"/>
</dbReference>
<dbReference type="GO" id="GO:0007411">
    <property type="term" value="P:axon guidance"/>
    <property type="evidence" value="ECO:0007669"/>
    <property type="project" value="TreeGrafter"/>
</dbReference>
<dbReference type="InterPro" id="IPR027231">
    <property type="entry name" value="Semaphorin"/>
</dbReference>
<keyword evidence="3" id="KW-0217">Developmental protein</keyword>
<keyword evidence="7 22" id="KW-0732">Signal</keyword>
<dbReference type="SUPFAM" id="SSF103575">
    <property type="entry name" value="Plexin repeat"/>
    <property type="match status" value="1"/>
</dbReference>
<evidence type="ECO:0000256" key="13">
    <source>
        <dbReference type="ARBA" id="ARBA00023180"/>
    </source>
</evidence>
<evidence type="ECO:0000256" key="21">
    <source>
        <dbReference type="SAM" id="Phobius"/>
    </source>
</evidence>
<evidence type="ECO:0000256" key="22">
    <source>
        <dbReference type="SAM" id="SignalP"/>
    </source>
</evidence>
<keyword evidence="12" id="KW-1015">Disulfide bond</keyword>
<dbReference type="InterPro" id="IPR036352">
    <property type="entry name" value="Semap_dom_sf"/>
</dbReference>
<accession>A0A8C2MQU0</accession>
<keyword evidence="5" id="KW-0597">Phosphoprotein</keyword>
<comment type="subunit">
    <text evidence="15">Active as a homodimer or oligomer. The SEMA6A homodimer interacts with a PLXNA2 homodimer, giving rise to a heterotetramer. Interacts with EVL.</text>
</comment>
<evidence type="ECO:0000256" key="8">
    <source>
        <dbReference type="ARBA" id="ARBA00022782"/>
    </source>
</evidence>
<proteinExistence type="inferred from homology"/>
<evidence type="ECO:0000313" key="25">
    <source>
        <dbReference type="Proteomes" id="UP000694386"/>
    </source>
</evidence>
<dbReference type="GeneTree" id="ENSGT00940000156565"/>
<dbReference type="Gene3D" id="2.130.10.10">
    <property type="entry name" value="YVTN repeat-like/Quinoprotein amine dehydrogenase"/>
    <property type="match status" value="1"/>
</dbReference>
<evidence type="ECO:0000256" key="3">
    <source>
        <dbReference type="ARBA" id="ARBA00022473"/>
    </source>
</evidence>
<dbReference type="Ensembl" id="ENSCGRT00001026921.1">
    <property type="protein sequence ID" value="ENSCGRP00001022676.1"/>
    <property type="gene ID" value="ENSCGRG00001021091.1"/>
</dbReference>
<reference evidence="24" key="2">
    <citation type="submission" date="2025-09" db="UniProtKB">
        <authorList>
            <consortium name="Ensembl"/>
        </authorList>
    </citation>
    <scope>IDENTIFICATION</scope>
</reference>
<evidence type="ECO:0000256" key="12">
    <source>
        <dbReference type="ARBA" id="ARBA00023157"/>
    </source>
</evidence>
<dbReference type="FunFam" id="2.130.10.10:FF:000028">
    <property type="entry name" value="semaphorin-6A isoform X1"/>
    <property type="match status" value="1"/>
</dbReference>
<organism evidence="24 25">
    <name type="scientific">Cricetulus griseus</name>
    <name type="common">Chinese hamster</name>
    <name type="synonym">Cricetulus barabensis griseus</name>
    <dbReference type="NCBI Taxonomy" id="10029"/>
    <lineage>
        <taxon>Eukaryota</taxon>
        <taxon>Metazoa</taxon>
        <taxon>Chordata</taxon>
        <taxon>Craniata</taxon>
        <taxon>Vertebrata</taxon>
        <taxon>Euteleostomi</taxon>
        <taxon>Mammalia</taxon>
        <taxon>Eutheria</taxon>
        <taxon>Euarchontoglires</taxon>
        <taxon>Glires</taxon>
        <taxon>Rodentia</taxon>
        <taxon>Myomorpha</taxon>
        <taxon>Muroidea</taxon>
        <taxon>Cricetidae</taxon>
        <taxon>Cricetinae</taxon>
        <taxon>Cricetulus</taxon>
    </lineage>
</organism>
<keyword evidence="4" id="KW-1003">Cell membrane</keyword>
<feature type="compositionally biased region" description="Polar residues" evidence="20">
    <location>
        <begin position="964"/>
        <end position="976"/>
    </location>
</feature>
<dbReference type="CDD" id="cd11266">
    <property type="entry name" value="Sema_6A"/>
    <property type="match status" value="1"/>
</dbReference>
<comment type="similarity">
    <text evidence="2">Belongs to the semaphorin family.</text>
</comment>
<evidence type="ECO:0000256" key="20">
    <source>
        <dbReference type="SAM" id="MobiDB-lite"/>
    </source>
</evidence>
<dbReference type="InterPro" id="IPR001627">
    <property type="entry name" value="Semap_dom"/>
</dbReference>
<feature type="compositionally biased region" description="Low complexity" evidence="20">
    <location>
        <begin position="883"/>
        <end position="898"/>
    </location>
</feature>
<evidence type="ECO:0000256" key="10">
    <source>
        <dbReference type="ARBA" id="ARBA00022989"/>
    </source>
</evidence>
<keyword evidence="11 21" id="KW-0472">Membrane</keyword>
<dbReference type="Proteomes" id="UP000694386">
    <property type="component" value="Unplaced"/>
</dbReference>
<dbReference type="GO" id="GO:0045499">
    <property type="term" value="F:chemorepellent activity"/>
    <property type="evidence" value="ECO:0007669"/>
    <property type="project" value="TreeGrafter"/>
</dbReference>
<dbReference type="InterPro" id="IPR002165">
    <property type="entry name" value="Plexin_repeat"/>
</dbReference>
<evidence type="ECO:0000256" key="7">
    <source>
        <dbReference type="ARBA" id="ARBA00022729"/>
    </source>
</evidence>
<dbReference type="Gene3D" id="3.30.1680.10">
    <property type="entry name" value="ligand-binding face of the semaphorins, domain 2"/>
    <property type="match status" value="1"/>
</dbReference>
<dbReference type="PROSITE" id="PS51004">
    <property type="entry name" value="SEMA"/>
    <property type="match status" value="1"/>
</dbReference>
<dbReference type="FunFam" id="3.30.1680.10:FF:000007">
    <property type="entry name" value="semaphorin-6A isoform X1"/>
    <property type="match status" value="1"/>
</dbReference>
<evidence type="ECO:0000256" key="14">
    <source>
        <dbReference type="ARBA" id="ARBA00053495"/>
    </source>
</evidence>
<feature type="transmembrane region" description="Helical" evidence="21">
    <location>
        <begin position="590"/>
        <end position="618"/>
    </location>
</feature>
<comment type="caution">
    <text evidence="19">Lacks conserved residue(s) required for the propagation of feature annotation.</text>
</comment>
<evidence type="ECO:0000256" key="5">
    <source>
        <dbReference type="ARBA" id="ARBA00022553"/>
    </source>
</evidence>
<keyword evidence="10 21" id="KW-1133">Transmembrane helix</keyword>
<feature type="domain" description="Sema" evidence="23">
    <location>
        <begin position="24"/>
        <end position="512"/>
    </location>
</feature>
<dbReference type="Pfam" id="PF01437">
    <property type="entry name" value="PSI"/>
    <property type="match status" value="1"/>
</dbReference>
<feature type="region of interest" description="Disordered" evidence="20">
    <location>
        <begin position="863"/>
        <end position="976"/>
    </location>
</feature>
<name>A0A8C2MQU0_CRIGR</name>
<feature type="compositionally biased region" description="Polar residues" evidence="20">
    <location>
        <begin position="916"/>
        <end position="943"/>
    </location>
</feature>
<evidence type="ECO:0000256" key="6">
    <source>
        <dbReference type="ARBA" id="ARBA00022692"/>
    </source>
</evidence>
<evidence type="ECO:0000256" key="16">
    <source>
        <dbReference type="ARBA" id="ARBA00074111"/>
    </source>
</evidence>
<dbReference type="PANTHER" id="PTHR11036">
    <property type="entry name" value="SEMAPHORIN"/>
    <property type="match status" value="1"/>
</dbReference>
<dbReference type="GO" id="GO:2001224">
    <property type="term" value="P:positive regulation of neuron migration"/>
    <property type="evidence" value="ECO:0007669"/>
    <property type="project" value="TreeGrafter"/>
</dbReference>
<evidence type="ECO:0000256" key="18">
    <source>
        <dbReference type="ARBA" id="ARBA00080740"/>
    </source>
</evidence>
<dbReference type="InterPro" id="IPR015943">
    <property type="entry name" value="WD40/YVTN_repeat-like_dom_sf"/>
</dbReference>
<keyword evidence="8" id="KW-0221">Differentiation</keyword>
<dbReference type="SUPFAM" id="SSF101912">
    <property type="entry name" value="Sema domain"/>
    <property type="match status" value="1"/>
</dbReference>
<evidence type="ECO:0000256" key="11">
    <source>
        <dbReference type="ARBA" id="ARBA00023136"/>
    </source>
</evidence>
<feature type="region of interest" description="Disordered" evidence="20">
    <location>
        <begin position="699"/>
        <end position="723"/>
    </location>
</feature>
<dbReference type="GO" id="GO:0001755">
    <property type="term" value="P:neural crest cell migration"/>
    <property type="evidence" value="ECO:0007669"/>
    <property type="project" value="TreeGrafter"/>
</dbReference>
<dbReference type="GO" id="GO:0071526">
    <property type="term" value="P:semaphorin-plexin signaling pathway"/>
    <property type="evidence" value="ECO:0007669"/>
    <property type="project" value="TreeGrafter"/>
</dbReference>
<gene>
    <name evidence="24" type="primary">Sema6a</name>
</gene>
<dbReference type="SMART" id="SM00630">
    <property type="entry name" value="Sema"/>
    <property type="match status" value="1"/>
</dbReference>
<comment type="subcellular location">
    <subcellularLocation>
        <location evidence="1">Cell membrane</location>
        <topology evidence="1">Single-pass type I membrane protein</topology>
    </subcellularLocation>
</comment>
<feature type="region of interest" description="Disordered" evidence="20">
    <location>
        <begin position="806"/>
        <end position="845"/>
    </location>
</feature>
<evidence type="ECO:0000313" key="24">
    <source>
        <dbReference type="Ensembl" id="ENSCGRP00001022676.1"/>
    </source>
</evidence>
<evidence type="ECO:0000256" key="4">
    <source>
        <dbReference type="ARBA" id="ARBA00022475"/>
    </source>
</evidence>
<evidence type="ECO:0000256" key="15">
    <source>
        <dbReference type="ARBA" id="ARBA00063062"/>
    </source>
</evidence>
<evidence type="ECO:0000256" key="9">
    <source>
        <dbReference type="ARBA" id="ARBA00022902"/>
    </source>
</evidence>
<protein>
    <recommendedName>
        <fullName evidence="16">Semaphorin-6A</fullName>
    </recommendedName>
    <alternativeName>
        <fullName evidence="18">Semaphorin VIA</fullName>
    </alternativeName>
    <alternativeName>
        <fullName evidence="17">Semaphorin-6A-1</fullName>
    </alternativeName>
</protein>
<dbReference type="AlphaFoldDB" id="A0A8C2MQU0"/>